<dbReference type="AlphaFoldDB" id="A0A4Q0SQE5"/>
<evidence type="ECO:0000256" key="1">
    <source>
        <dbReference type="SAM" id="MobiDB-lite"/>
    </source>
</evidence>
<protein>
    <submittedName>
        <fullName evidence="2">Uncharacterized protein</fullName>
    </submittedName>
</protein>
<feature type="region of interest" description="Disordered" evidence="1">
    <location>
        <begin position="69"/>
        <end position="88"/>
    </location>
</feature>
<dbReference type="Proteomes" id="UP000290565">
    <property type="component" value="Unassembled WGS sequence"/>
</dbReference>
<evidence type="ECO:0000313" key="2">
    <source>
        <dbReference type="EMBL" id="RXH42195.1"/>
    </source>
</evidence>
<gene>
    <name evidence="2" type="ORF">XH94_04075</name>
</gene>
<proteinExistence type="predicted"/>
<name>A0A4Q0SQE5_9BRAD</name>
<sequence length="88" mass="10019">MLDGHLAKDYWVFARQTATGAQIDMLERSGVKPSKRHPTQVFTMLGVPHTAEWREEGFILLTPSLDPTLWPEDVEEDRPADPEDPPIH</sequence>
<accession>A0A4Q0SQE5</accession>
<organism evidence="2 3">
    <name type="scientific">Bradyrhizobium zhanjiangense</name>
    <dbReference type="NCBI Taxonomy" id="1325107"/>
    <lineage>
        <taxon>Bacteria</taxon>
        <taxon>Pseudomonadati</taxon>
        <taxon>Pseudomonadota</taxon>
        <taxon>Alphaproteobacteria</taxon>
        <taxon>Hyphomicrobiales</taxon>
        <taxon>Nitrobacteraceae</taxon>
        <taxon>Bradyrhizobium</taxon>
    </lineage>
</organism>
<feature type="compositionally biased region" description="Basic and acidic residues" evidence="1">
    <location>
        <begin position="77"/>
        <end position="88"/>
    </location>
</feature>
<comment type="caution">
    <text evidence="2">The sequence shown here is derived from an EMBL/GenBank/DDBJ whole genome shotgun (WGS) entry which is preliminary data.</text>
</comment>
<reference evidence="2 3" key="1">
    <citation type="submission" date="2015-04" db="EMBL/GenBank/DDBJ databases">
        <title>Comparative genomics of rhizobia nodulating Arachis hypogaea in China.</title>
        <authorList>
            <person name="Li Y."/>
        </authorList>
    </citation>
    <scope>NUCLEOTIDE SEQUENCE [LARGE SCALE GENOMIC DNA]</scope>
    <source>
        <strain evidence="2 3">CCBAU 51787</strain>
    </source>
</reference>
<dbReference type="EMBL" id="LBJM01000009">
    <property type="protein sequence ID" value="RXH42195.1"/>
    <property type="molecule type" value="Genomic_DNA"/>
</dbReference>
<evidence type="ECO:0000313" key="3">
    <source>
        <dbReference type="Proteomes" id="UP000290565"/>
    </source>
</evidence>